<gene>
    <name evidence="3" type="ORF">QHG74_15270</name>
</gene>
<accession>A0ABU5HTK0</accession>
<keyword evidence="1" id="KW-0732">Signal</keyword>
<evidence type="ECO:0000259" key="2">
    <source>
        <dbReference type="PROSITE" id="PS51820"/>
    </source>
</evidence>
<feature type="chain" id="PRO_5045924969" evidence="1">
    <location>
        <begin position="25"/>
        <end position="485"/>
    </location>
</feature>
<dbReference type="SUPFAM" id="SSF56300">
    <property type="entry name" value="Metallo-dependent phosphatases"/>
    <property type="match status" value="1"/>
</dbReference>
<dbReference type="Gene3D" id="3.90.182.10">
    <property type="entry name" value="Toxin - Anthrax Protective Antigen,domain 1"/>
    <property type="match status" value="1"/>
</dbReference>
<evidence type="ECO:0000313" key="3">
    <source>
        <dbReference type="EMBL" id="MDY7259074.1"/>
    </source>
</evidence>
<dbReference type="InterPro" id="IPR037524">
    <property type="entry name" value="PA14/GLEYA"/>
</dbReference>
<dbReference type="EMBL" id="JARZAK010000009">
    <property type="protein sequence ID" value="MDY7259074.1"/>
    <property type="molecule type" value="Genomic_DNA"/>
</dbReference>
<feature type="domain" description="PA14" evidence="2">
    <location>
        <begin position="344"/>
        <end position="480"/>
    </location>
</feature>
<comment type="caution">
    <text evidence="3">The sequence shown here is derived from an EMBL/GenBank/DDBJ whole genome shotgun (WGS) entry which is preliminary data.</text>
</comment>
<proteinExistence type="predicted"/>
<dbReference type="Gene3D" id="3.60.21.10">
    <property type="match status" value="1"/>
</dbReference>
<evidence type="ECO:0000313" key="4">
    <source>
        <dbReference type="Proteomes" id="UP001292913"/>
    </source>
</evidence>
<dbReference type="Proteomes" id="UP001292913">
    <property type="component" value="Unassembled WGS sequence"/>
</dbReference>
<dbReference type="RefSeq" id="WP_258979651.1">
    <property type="nucleotide sequence ID" value="NZ_JARZAK010000009.1"/>
</dbReference>
<dbReference type="PANTHER" id="PTHR32440">
    <property type="entry name" value="PHOSPHATASE DCR2-RELATED-RELATED"/>
    <property type="match status" value="1"/>
</dbReference>
<dbReference type="SUPFAM" id="SSF56988">
    <property type="entry name" value="Anthrax protective antigen"/>
    <property type="match status" value="1"/>
</dbReference>
<sequence length="485" mass="54088">MKKKTSFLFLWMCTLLPVLLSAQAPGRFAFKDGKFVIAQFTDLHWTPESPKCAETAATIRAVLASEHPDLAILTGDVVTDDPALKGWVDVVNIFNETKTPFVVTMGNHDAEYMTRDDIYDFLLKSPYYVGAKGPADIMGCGNCVIPVYGSQRKGTVEALLYCLDSNDYQPDKLYGAYDWIHFNQIEWYRRQSAGFTVANGGKPVPALAFFHIPLIEYNEIRSDGKTYGNDKEGGVAAANINSGMFSSFLDMKDVMGVFVGHDHDNDFLGMDKGILLGYGRVTGTDAYGSLTRGGRIIKLYEDQFKFDTWITTPAGREASYYYPSGMNSEEEQTMTYLPGVKTSSGNPGVAYTYYEGKCKRVADIDTCSKVKSGVMSNFSIKEAAVTDHFAYDFRTLVRISERGVYRFYTYSDDGSQLYIDGKLIVDNDGGHSARRVEGKVALEKGFHELHLLYFEDYMGQELEVGYAGRNVPETTLPDSMLFLPD</sequence>
<evidence type="ECO:0000256" key="1">
    <source>
        <dbReference type="SAM" id="SignalP"/>
    </source>
</evidence>
<dbReference type="CDD" id="cd07383">
    <property type="entry name" value="MPP_Dcr2"/>
    <property type="match status" value="1"/>
</dbReference>
<dbReference type="InterPro" id="IPR029052">
    <property type="entry name" value="Metallo-depent_PP-like"/>
</dbReference>
<organism evidence="3 4">
    <name type="scientific">Bacteroides vicugnae</name>
    <dbReference type="NCBI Taxonomy" id="3037989"/>
    <lineage>
        <taxon>Bacteria</taxon>
        <taxon>Pseudomonadati</taxon>
        <taxon>Bacteroidota</taxon>
        <taxon>Bacteroidia</taxon>
        <taxon>Bacteroidales</taxon>
        <taxon>Bacteroidaceae</taxon>
        <taxon>Bacteroides</taxon>
    </lineage>
</organism>
<dbReference type="PANTHER" id="PTHR32440:SF11">
    <property type="entry name" value="METALLOPHOSPHOESTERASE DOMAIN-CONTAINING PROTEIN"/>
    <property type="match status" value="1"/>
</dbReference>
<dbReference type="InterPro" id="IPR011658">
    <property type="entry name" value="PA14_dom"/>
</dbReference>
<dbReference type="SMART" id="SM00758">
    <property type="entry name" value="PA14"/>
    <property type="match status" value="1"/>
</dbReference>
<dbReference type="InterPro" id="IPR004843">
    <property type="entry name" value="Calcineurin-like_PHP"/>
</dbReference>
<dbReference type="Pfam" id="PF07691">
    <property type="entry name" value="PA14"/>
    <property type="match status" value="1"/>
</dbReference>
<dbReference type="Pfam" id="PF00149">
    <property type="entry name" value="Metallophos"/>
    <property type="match status" value="1"/>
</dbReference>
<dbReference type="PROSITE" id="PS51820">
    <property type="entry name" value="PA14"/>
    <property type="match status" value="1"/>
</dbReference>
<feature type="signal peptide" evidence="1">
    <location>
        <begin position="1"/>
        <end position="24"/>
    </location>
</feature>
<name>A0ABU5HTK0_9BACE</name>
<reference evidence="3 4" key="1">
    <citation type="submission" date="2023-04" db="EMBL/GenBank/DDBJ databases">
        <title>Bacteroides pacosi sp. nov., isolated from the fecal material of an alpaca.</title>
        <authorList>
            <person name="Miller S."/>
            <person name="Hendry M."/>
            <person name="King J."/>
            <person name="Sankaranarayanan K."/>
            <person name="Lawson P.A."/>
        </authorList>
    </citation>
    <scope>NUCLEOTIDE SEQUENCE [LARGE SCALE GENOMIC DNA]</scope>
    <source>
        <strain evidence="3 4">A2-P53</strain>
    </source>
</reference>
<protein>
    <submittedName>
        <fullName evidence="3">Metallophosphoesterase</fullName>
    </submittedName>
</protein>
<keyword evidence="4" id="KW-1185">Reference proteome</keyword>